<dbReference type="InterPro" id="IPR013985">
    <property type="entry name" value="Ald_Fedxn_OxRdtase_dom3"/>
</dbReference>
<proteinExistence type="inferred from homology"/>
<feature type="domain" description="Aldehyde ferredoxin oxidoreductase N-terminal" evidence="9">
    <location>
        <begin position="5"/>
        <end position="207"/>
    </location>
</feature>
<dbReference type="Gene3D" id="3.60.9.10">
    <property type="entry name" value="Aldehyde ferredoxin oxidoreductase, N-terminal domain"/>
    <property type="match status" value="1"/>
</dbReference>
<comment type="similarity">
    <text evidence="2">Belongs to the AOR/FOR family.</text>
</comment>
<reference evidence="10 11" key="1">
    <citation type="journal article" date="2018" name="Environ. Microbiol.">
        <title>Novel energy conservation strategies and behaviour of Pelotomaculum schinkii driving syntrophic propionate catabolism.</title>
        <authorList>
            <person name="Hidalgo-Ahumada C.A.P."/>
            <person name="Nobu M.K."/>
            <person name="Narihiro T."/>
            <person name="Tamaki H."/>
            <person name="Liu W.T."/>
            <person name="Kamagata Y."/>
            <person name="Stams A.J.M."/>
            <person name="Imachi H."/>
            <person name="Sousa D.Z."/>
        </authorList>
    </citation>
    <scope>NUCLEOTIDE SEQUENCE [LARGE SCALE GENOMIC DNA]</scope>
    <source>
        <strain evidence="10 11">HH</strain>
    </source>
</reference>
<dbReference type="InterPro" id="IPR036503">
    <property type="entry name" value="Ald_Fedxn_OxRdtase_N_sf"/>
</dbReference>
<evidence type="ECO:0000313" key="11">
    <source>
        <dbReference type="Proteomes" id="UP000298324"/>
    </source>
</evidence>
<dbReference type="GO" id="GO:0016625">
    <property type="term" value="F:oxidoreductase activity, acting on the aldehyde or oxo group of donors, iron-sulfur protein as acceptor"/>
    <property type="evidence" value="ECO:0007669"/>
    <property type="project" value="InterPro"/>
</dbReference>
<evidence type="ECO:0000259" key="9">
    <source>
        <dbReference type="SMART" id="SM00790"/>
    </source>
</evidence>
<dbReference type="InterPro" id="IPR013984">
    <property type="entry name" value="Ald_Fedxn_OxRdtase_dom2"/>
</dbReference>
<dbReference type="SUPFAM" id="SSF56228">
    <property type="entry name" value="Aldehyde ferredoxin oxidoreductase, N-terminal domain"/>
    <property type="match status" value="1"/>
</dbReference>
<dbReference type="SMART" id="SM00790">
    <property type="entry name" value="AFOR_N"/>
    <property type="match status" value="1"/>
</dbReference>
<gene>
    <name evidence="10" type="primary">ydhV_4</name>
    <name evidence="10" type="ORF">Psch_01390</name>
</gene>
<dbReference type="Gene3D" id="1.10.599.10">
    <property type="entry name" value="Aldehyde Ferredoxin Oxidoreductase Protein, subunit A, domain 3"/>
    <property type="match status" value="1"/>
</dbReference>
<evidence type="ECO:0000256" key="8">
    <source>
        <dbReference type="ARBA" id="ARBA00049934"/>
    </source>
</evidence>
<dbReference type="RefSeq" id="WP_190239625.1">
    <property type="nucleotide sequence ID" value="NZ_QFGA01000001.1"/>
</dbReference>
<comment type="cofactor">
    <cofactor evidence="8">
        <name>tungstopterin</name>
        <dbReference type="ChEBI" id="CHEBI:30402"/>
    </cofactor>
</comment>
<comment type="caution">
    <text evidence="10">The sequence shown here is derived from an EMBL/GenBank/DDBJ whole genome shotgun (WGS) entry which is preliminary data.</text>
</comment>
<dbReference type="PANTHER" id="PTHR30038">
    <property type="entry name" value="ALDEHYDE FERREDOXIN OXIDOREDUCTASE"/>
    <property type="match status" value="1"/>
</dbReference>
<dbReference type="EMBL" id="QFGA01000001">
    <property type="protein sequence ID" value="TEB07835.1"/>
    <property type="molecule type" value="Genomic_DNA"/>
</dbReference>
<dbReference type="Proteomes" id="UP000298324">
    <property type="component" value="Unassembled WGS sequence"/>
</dbReference>
<dbReference type="EC" id="1.-.-.-" evidence="10"/>
<dbReference type="InterPro" id="IPR036021">
    <property type="entry name" value="Tungsten_al_ferr_oxy-like_C"/>
</dbReference>
<keyword evidence="6" id="KW-0408">Iron</keyword>
<dbReference type="GO" id="GO:0046872">
    <property type="term" value="F:metal ion binding"/>
    <property type="evidence" value="ECO:0007669"/>
    <property type="project" value="UniProtKB-KW"/>
</dbReference>
<comment type="cofactor">
    <cofactor evidence="1">
        <name>[4Fe-4S] cluster</name>
        <dbReference type="ChEBI" id="CHEBI:49883"/>
    </cofactor>
</comment>
<name>A0A4Y7RFQ1_9FIRM</name>
<dbReference type="Pfam" id="PF02730">
    <property type="entry name" value="AFOR_N"/>
    <property type="match status" value="1"/>
</dbReference>
<dbReference type="PANTHER" id="PTHR30038:SF8">
    <property type="entry name" value="ALDEHYDE FERREDOXIN OXIDOREDUCTASE"/>
    <property type="match status" value="1"/>
</dbReference>
<organism evidence="10 11">
    <name type="scientific">Pelotomaculum schinkii</name>
    <dbReference type="NCBI Taxonomy" id="78350"/>
    <lineage>
        <taxon>Bacteria</taxon>
        <taxon>Bacillati</taxon>
        <taxon>Bacillota</taxon>
        <taxon>Clostridia</taxon>
        <taxon>Eubacteriales</taxon>
        <taxon>Desulfotomaculaceae</taxon>
        <taxon>Pelotomaculum</taxon>
    </lineage>
</organism>
<evidence type="ECO:0000256" key="2">
    <source>
        <dbReference type="ARBA" id="ARBA00011032"/>
    </source>
</evidence>
<keyword evidence="3" id="KW-0004">4Fe-4S</keyword>
<dbReference type="Gene3D" id="1.10.569.10">
    <property type="entry name" value="Aldehyde Ferredoxin Oxidoreductase Protein, subunit A, domain 2"/>
    <property type="match status" value="1"/>
</dbReference>
<evidence type="ECO:0000256" key="6">
    <source>
        <dbReference type="ARBA" id="ARBA00023004"/>
    </source>
</evidence>
<sequence length="590" mass="64982">MLYENTITVLYVDLSSRTTRVEKRADLNDYFGGVGVAAKLFEENMKPELEPLDEQQPVVFAIGALGASIYPAINKTAAMFVSPLTGELGESYVGGRLALALCMAGYDAVVLTGKYSYPCYLSITGQGVEHKDARPLWGMLSEEVWRAIHDNETPRGNRSIMRIGPAGENKVAYASVNVDNYRHFGRLGLGAVLGSKNVKAITVTGDRNIPIPSDSFKEYFKVYRSIFDKITGTDIMKKYRGLGTAAYVLSLNAMDAFPTNNLTSGHFESVEAISAEAFAEKNLVRKMACAGCPVDCIHVGQFRRQFKNTGYEYEVVNTNYDYELVFALGSFLGLKTTDEILMLIDAVEETGMDAMSSGVALGWATEAFQKGLLSTGETLVPLAFGDTENYVKAVWYIAGAANEFYSLLGRGCYHAAQVYGGQDFAMTMAKNEMSGYHTGYGILVGSVVGARHSHLCNGGYELDRDHEQLTSQEMVEGLLKEEKERCMTNSMIICLFSRRVYDRPTIIAAGRAVGFDLDDAFLTRIGQRIFQTKMRIRDKLGFDLKQVQLPRRFFETPGLHGVLKEKVAKEMIDLYAALVAEEMKGSGSAG</sequence>
<evidence type="ECO:0000256" key="1">
    <source>
        <dbReference type="ARBA" id="ARBA00001966"/>
    </source>
</evidence>
<evidence type="ECO:0000256" key="4">
    <source>
        <dbReference type="ARBA" id="ARBA00022723"/>
    </source>
</evidence>
<evidence type="ECO:0000256" key="7">
    <source>
        <dbReference type="ARBA" id="ARBA00023014"/>
    </source>
</evidence>
<keyword evidence="7" id="KW-0411">Iron-sulfur</keyword>
<dbReference type="InterPro" id="IPR001203">
    <property type="entry name" value="OxRdtase_Ald_Fedxn_C"/>
</dbReference>
<evidence type="ECO:0000256" key="5">
    <source>
        <dbReference type="ARBA" id="ARBA00023002"/>
    </source>
</evidence>
<dbReference type="GO" id="GO:0051539">
    <property type="term" value="F:4 iron, 4 sulfur cluster binding"/>
    <property type="evidence" value="ECO:0007669"/>
    <property type="project" value="UniProtKB-KW"/>
</dbReference>
<protein>
    <submittedName>
        <fullName evidence="10">Putative oxidoreductase YdhV</fullName>
        <ecNumber evidence="10">1.-.-.-</ecNumber>
    </submittedName>
</protein>
<dbReference type="InterPro" id="IPR013983">
    <property type="entry name" value="Ald_Fedxn_OxRdtase_N"/>
</dbReference>
<accession>A0A4Y7RFQ1</accession>
<keyword evidence="4" id="KW-0479">Metal-binding</keyword>
<dbReference type="GO" id="GO:0009055">
    <property type="term" value="F:electron transfer activity"/>
    <property type="evidence" value="ECO:0007669"/>
    <property type="project" value="InterPro"/>
</dbReference>
<keyword evidence="11" id="KW-1185">Reference proteome</keyword>
<dbReference type="Pfam" id="PF01314">
    <property type="entry name" value="AFOR_C"/>
    <property type="match status" value="1"/>
</dbReference>
<keyword evidence="5 10" id="KW-0560">Oxidoreductase</keyword>
<dbReference type="AlphaFoldDB" id="A0A4Y7RFQ1"/>
<dbReference type="SUPFAM" id="SSF48310">
    <property type="entry name" value="Aldehyde ferredoxin oxidoreductase, C-terminal domains"/>
    <property type="match status" value="1"/>
</dbReference>
<evidence type="ECO:0000256" key="3">
    <source>
        <dbReference type="ARBA" id="ARBA00022485"/>
    </source>
</evidence>
<dbReference type="InterPro" id="IPR051919">
    <property type="entry name" value="W-dependent_AOR"/>
</dbReference>
<evidence type="ECO:0000313" key="10">
    <source>
        <dbReference type="EMBL" id="TEB07835.1"/>
    </source>
</evidence>